<name>A0A3E2WIF1_9FIRM</name>
<sequence>MISTFNLQKLNSLLQDFYTLTHIRITVFDETFRELTAYPEQIAPFCRIIRTDARAAANCRECDRNACKTAVGRRSAYTYRCHAGLTESIMPLYLGNILIGYLFFGHVFSYTAHEEGWKNIQKLCGSYHLDFSALKAACNKLPIISEDFIISASHILQAVASYLCLERMAVIRQKDLPVQIDEYIANHYTEDLNTQMLCEHFQIGKTTLYEIAKQNYGIGIVDHIRSLRIEKAKELLVEKPKMPISEIAFACGFHDYNYFITVFKRVTGMPPKQYQKNRDLATSFSFGADGGAP</sequence>
<dbReference type="Gene3D" id="1.10.10.60">
    <property type="entry name" value="Homeodomain-like"/>
    <property type="match status" value="2"/>
</dbReference>
<reference evidence="5 6" key="1">
    <citation type="submission" date="2018-08" db="EMBL/GenBank/DDBJ databases">
        <title>A genome reference for cultivated species of the human gut microbiota.</title>
        <authorList>
            <person name="Zou Y."/>
            <person name="Xue W."/>
            <person name="Luo G."/>
        </authorList>
    </citation>
    <scope>NUCLEOTIDE SEQUENCE [LARGE SCALE GENOMIC DNA]</scope>
    <source>
        <strain evidence="5 6">AF19-21</strain>
    </source>
</reference>
<accession>A0A3E2WIF1</accession>
<proteinExistence type="predicted"/>
<keyword evidence="3" id="KW-0804">Transcription</keyword>
<evidence type="ECO:0000313" key="5">
    <source>
        <dbReference type="EMBL" id="RGC26851.1"/>
    </source>
</evidence>
<keyword evidence="2" id="KW-0238">DNA-binding</keyword>
<organism evidence="5 6">
    <name type="scientific">Hungatella hathewayi</name>
    <dbReference type="NCBI Taxonomy" id="154046"/>
    <lineage>
        <taxon>Bacteria</taxon>
        <taxon>Bacillati</taxon>
        <taxon>Bacillota</taxon>
        <taxon>Clostridia</taxon>
        <taxon>Lachnospirales</taxon>
        <taxon>Lachnospiraceae</taxon>
        <taxon>Hungatella</taxon>
    </lineage>
</organism>
<dbReference type="SUPFAM" id="SSF46689">
    <property type="entry name" value="Homeodomain-like"/>
    <property type="match status" value="1"/>
</dbReference>
<dbReference type="Proteomes" id="UP000261111">
    <property type="component" value="Unassembled WGS sequence"/>
</dbReference>
<dbReference type="AlphaFoldDB" id="A0A3E2WIF1"/>
<dbReference type="SMART" id="SM00342">
    <property type="entry name" value="HTH_ARAC"/>
    <property type="match status" value="1"/>
</dbReference>
<protein>
    <submittedName>
        <fullName evidence="5">Helix-turn-helix domain-containing protein</fullName>
    </submittedName>
</protein>
<dbReference type="InterPro" id="IPR009057">
    <property type="entry name" value="Homeodomain-like_sf"/>
</dbReference>
<dbReference type="GeneID" id="93333253"/>
<dbReference type="PRINTS" id="PR00032">
    <property type="entry name" value="HTHARAC"/>
</dbReference>
<dbReference type="PANTHER" id="PTHR43280">
    <property type="entry name" value="ARAC-FAMILY TRANSCRIPTIONAL REGULATOR"/>
    <property type="match status" value="1"/>
</dbReference>
<dbReference type="GO" id="GO:0003700">
    <property type="term" value="F:DNA-binding transcription factor activity"/>
    <property type="evidence" value="ECO:0007669"/>
    <property type="project" value="InterPro"/>
</dbReference>
<dbReference type="Pfam" id="PF12833">
    <property type="entry name" value="HTH_18"/>
    <property type="match status" value="1"/>
</dbReference>
<evidence type="ECO:0000256" key="1">
    <source>
        <dbReference type="ARBA" id="ARBA00023015"/>
    </source>
</evidence>
<keyword evidence="1" id="KW-0805">Transcription regulation</keyword>
<dbReference type="RefSeq" id="WP_025655241.1">
    <property type="nucleotide sequence ID" value="NZ_QVIA01000026.1"/>
</dbReference>
<dbReference type="InterPro" id="IPR018060">
    <property type="entry name" value="HTH_AraC"/>
</dbReference>
<evidence type="ECO:0000256" key="2">
    <source>
        <dbReference type="ARBA" id="ARBA00023125"/>
    </source>
</evidence>
<dbReference type="PROSITE" id="PS01124">
    <property type="entry name" value="HTH_ARAC_FAMILY_2"/>
    <property type="match status" value="1"/>
</dbReference>
<dbReference type="GO" id="GO:0043565">
    <property type="term" value="F:sequence-specific DNA binding"/>
    <property type="evidence" value="ECO:0007669"/>
    <property type="project" value="InterPro"/>
</dbReference>
<evidence type="ECO:0000256" key="3">
    <source>
        <dbReference type="ARBA" id="ARBA00023163"/>
    </source>
</evidence>
<evidence type="ECO:0000313" key="6">
    <source>
        <dbReference type="Proteomes" id="UP000261111"/>
    </source>
</evidence>
<dbReference type="PANTHER" id="PTHR43280:SF2">
    <property type="entry name" value="HTH-TYPE TRANSCRIPTIONAL REGULATOR EXSA"/>
    <property type="match status" value="1"/>
</dbReference>
<dbReference type="InterPro" id="IPR018771">
    <property type="entry name" value="PocR_dom"/>
</dbReference>
<evidence type="ECO:0000259" key="4">
    <source>
        <dbReference type="PROSITE" id="PS01124"/>
    </source>
</evidence>
<dbReference type="InterPro" id="IPR018062">
    <property type="entry name" value="HTH_AraC-typ_CS"/>
</dbReference>
<gene>
    <name evidence="5" type="ORF">DWX41_18830</name>
</gene>
<dbReference type="PROSITE" id="PS00041">
    <property type="entry name" value="HTH_ARAC_FAMILY_1"/>
    <property type="match status" value="1"/>
</dbReference>
<feature type="domain" description="HTH araC/xylS-type" evidence="4">
    <location>
        <begin position="178"/>
        <end position="277"/>
    </location>
</feature>
<dbReference type="EMBL" id="QVIA01000026">
    <property type="protein sequence ID" value="RGC26851.1"/>
    <property type="molecule type" value="Genomic_DNA"/>
</dbReference>
<dbReference type="Pfam" id="PF10114">
    <property type="entry name" value="PocR"/>
    <property type="match status" value="1"/>
</dbReference>
<dbReference type="InterPro" id="IPR020449">
    <property type="entry name" value="Tscrpt_reg_AraC-type_HTH"/>
</dbReference>
<comment type="caution">
    <text evidence="5">The sequence shown here is derived from an EMBL/GenBank/DDBJ whole genome shotgun (WGS) entry which is preliminary data.</text>
</comment>